<dbReference type="Proteomes" id="UP000550707">
    <property type="component" value="Unassembled WGS sequence"/>
</dbReference>
<name>A0A7J8GKZ0_MOLMO</name>
<keyword evidence="3" id="KW-1185">Reference proteome</keyword>
<feature type="region of interest" description="Disordered" evidence="1">
    <location>
        <begin position="47"/>
        <end position="71"/>
    </location>
</feature>
<evidence type="ECO:0000313" key="2">
    <source>
        <dbReference type="EMBL" id="KAF6460528.1"/>
    </source>
</evidence>
<dbReference type="EMBL" id="JACASF010000009">
    <property type="protein sequence ID" value="KAF6460528.1"/>
    <property type="molecule type" value="Genomic_DNA"/>
</dbReference>
<gene>
    <name evidence="2" type="ORF">HJG59_011442</name>
</gene>
<sequence length="193" mass="21253">MITEFDLAALMGCACPLSPTYASALKLPVKSKGTTFSKEVIRVEPLDSRPERIPITSHQPSVDTGEETETGQCSYLPEDTELPQPLKISNVLPSGDLAERQEGDKETAGFRGAMSAQGSGTVCFLFIAMCLIRSSNIFRQAVRIRKEETARPVWLSGLSVVPWMERPWLDSWVRAHGWIVGLIFRGDVQEAAS</sequence>
<proteinExistence type="predicted"/>
<evidence type="ECO:0000313" key="3">
    <source>
        <dbReference type="Proteomes" id="UP000550707"/>
    </source>
</evidence>
<dbReference type="AlphaFoldDB" id="A0A7J8GKZ0"/>
<protein>
    <submittedName>
        <fullName evidence="2">Uncharacterized protein</fullName>
    </submittedName>
</protein>
<accession>A0A7J8GKZ0</accession>
<dbReference type="InParanoid" id="A0A7J8GKZ0"/>
<evidence type="ECO:0000256" key="1">
    <source>
        <dbReference type="SAM" id="MobiDB-lite"/>
    </source>
</evidence>
<organism evidence="2 3">
    <name type="scientific">Molossus molossus</name>
    <name type="common">Pallas' mastiff bat</name>
    <name type="synonym">Vespertilio molossus</name>
    <dbReference type="NCBI Taxonomy" id="27622"/>
    <lineage>
        <taxon>Eukaryota</taxon>
        <taxon>Metazoa</taxon>
        <taxon>Chordata</taxon>
        <taxon>Craniata</taxon>
        <taxon>Vertebrata</taxon>
        <taxon>Euteleostomi</taxon>
        <taxon>Mammalia</taxon>
        <taxon>Eutheria</taxon>
        <taxon>Laurasiatheria</taxon>
        <taxon>Chiroptera</taxon>
        <taxon>Yangochiroptera</taxon>
        <taxon>Molossidae</taxon>
        <taxon>Molossus</taxon>
    </lineage>
</organism>
<comment type="caution">
    <text evidence="2">The sequence shown here is derived from an EMBL/GenBank/DDBJ whole genome shotgun (WGS) entry which is preliminary data.</text>
</comment>
<reference evidence="2 3" key="1">
    <citation type="journal article" date="2020" name="Nature">
        <title>Six reference-quality genomes reveal evolution of bat adaptations.</title>
        <authorList>
            <person name="Jebb D."/>
            <person name="Huang Z."/>
            <person name="Pippel M."/>
            <person name="Hughes G.M."/>
            <person name="Lavrichenko K."/>
            <person name="Devanna P."/>
            <person name="Winkler S."/>
            <person name="Jermiin L.S."/>
            <person name="Skirmuntt E.C."/>
            <person name="Katzourakis A."/>
            <person name="Burkitt-Gray L."/>
            <person name="Ray D.A."/>
            <person name="Sullivan K.A.M."/>
            <person name="Roscito J.G."/>
            <person name="Kirilenko B.M."/>
            <person name="Davalos L.M."/>
            <person name="Corthals A.P."/>
            <person name="Power M.L."/>
            <person name="Jones G."/>
            <person name="Ransome R.D."/>
            <person name="Dechmann D.K.N."/>
            <person name="Locatelli A.G."/>
            <person name="Puechmaille S.J."/>
            <person name="Fedrigo O."/>
            <person name="Jarvis E.D."/>
            <person name="Hiller M."/>
            <person name="Vernes S.C."/>
            <person name="Myers E.W."/>
            <person name="Teeling E.C."/>
        </authorList>
    </citation>
    <scope>NUCLEOTIDE SEQUENCE [LARGE SCALE GENOMIC DNA]</scope>
    <source>
        <strain evidence="2">MMolMol1</strain>
        <tissue evidence="2">Muscle</tissue>
    </source>
</reference>